<organism evidence="1 2">
    <name type="scientific">Candidatus Woesebacteria bacterium RBG_13_36_22</name>
    <dbReference type="NCBI Taxonomy" id="1802478"/>
    <lineage>
        <taxon>Bacteria</taxon>
        <taxon>Candidatus Woeseibacteriota</taxon>
    </lineage>
</organism>
<protein>
    <submittedName>
        <fullName evidence="1">Uncharacterized protein</fullName>
    </submittedName>
</protein>
<name>A0A1F7X843_9BACT</name>
<dbReference type="AlphaFoldDB" id="A0A1F7X843"/>
<gene>
    <name evidence="1" type="ORF">A2Z67_02790</name>
</gene>
<sequence length="406" mass="46718">MSVEKVEGGYKIRSHKTGKLYPKIYGSKEAAQERINQMESFKKSDDDFKFVILEKGRGPDLIPRKRKKEMEHKQISRLSEEELKSYERHRVAGYSHAGAIRVATNALAKENAERRGKNTLKEYTEANPFHAFKSLEKARSHKYIKRIGSKGKYTYVYRDPQGFFRFAGEKDKLSTPEEHQIKIARDTLKMPDAMAGVMGGPTKEEGERILTEEGAGRGVETLNRMMYGDKKSGPPVRTSMIEHLEAKDKERDKKGKHFAGLKDPYEIEKEDPAFKEGFRRVIGEELIVPYKPYAGKKITYDTLERTKYGKIKANIRYVDDDGVEKEVFVEERKQRYPYEDTKVVVWAEPTKKGRESEGYLKTKQELGDDWDSDITDFWADPKSGLSGKQIVKLGKILDVVREKIKG</sequence>
<evidence type="ECO:0000313" key="2">
    <source>
        <dbReference type="Proteomes" id="UP000176939"/>
    </source>
</evidence>
<comment type="caution">
    <text evidence="1">The sequence shown here is derived from an EMBL/GenBank/DDBJ whole genome shotgun (WGS) entry which is preliminary data.</text>
</comment>
<accession>A0A1F7X843</accession>
<evidence type="ECO:0000313" key="1">
    <source>
        <dbReference type="EMBL" id="OGM10505.1"/>
    </source>
</evidence>
<reference evidence="1 2" key="1">
    <citation type="journal article" date="2016" name="Nat. Commun.">
        <title>Thousands of microbial genomes shed light on interconnected biogeochemical processes in an aquifer system.</title>
        <authorList>
            <person name="Anantharaman K."/>
            <person name="Brown C.T."/>
            <person name="Hug L.A."/>
            <person name="Sharon I."/>
            <person name="Castelle C.J."/>
            <person name="Probst A.J."/>
            <person name="Thomas B.C."/>
            <person name="Singh A."/>
            <person name="Wilkins M.J."/>
            <person name="Karaoz U."/>
            <person name="Brodie E.L."/>
            <person name="Williams K.H."/>
            <person name="Hubbard S.S."/>
            <person name="Banfield J.F."/>
        </authorList>
    </citation>
    <scope>NUCLEOTIDE SEQUENCE [LARGE SCALE GENOMIC DNA]</scope>
</reference>
<dbReference type="EMBL" id="MGFQ01000007">
    <property type="protein sequence ID" value="OGM10505.1"/>
    <property type="molecule type" value="Genomic_DNA"/>
</dbReference>
<dbReference type="Proteomes" id="UP000176939">
    <property type="component" value="Unassembled WGS sequence"/>
</dbReference>
<proteinExistence type="predicted"/>